<sequence length="452" mass="49427">MGNVSSCCGCGHPHHRALKLCQRDLPAALVMVGYTYQTNTNFFTGEPLKALSTLSFSDNVNLQRLATLAIAEITGKDVREVGRDTLEAIMFLLQSHDTEVQCATSAALGNLAINRLEPLICQMLSPNVKVQCNAVGYKNKAKIAKSGALMPLTHLARSKDTWVQRNNNYVIHVFLGYFSAVGVMLTGIFAQKSITHWDENRQQLVNAGLIPVLVSLLLSPDTDVQYYCTTALRNIAVDATNRKRLAQGKPKLVYHLIGLMDSPSLKVQCQAALALRNLASDEKYQIEIVKCGGLPHLLQLLRSSFLPLILSTTACVRNVSITPQNKSPIIEANFLHPLIELLAYDKNEEIQFHAISTLRNLAASSEKNKEHQKKTGAIEQIKDLVLSVLLSVQSKMTACAAVLGLSKDIKGQLLDLGILEVLIPLTNSVSIEVQVNSAAAIGNLSSKCKEFF</sequence>
<dbReference type="PROSITE" id="PS50176">
    <property type="entry name" value="ARM_REPEAT"/>
    <property type="match status" value="4"/>
</dbReference>
<dbReference type="GO" id="GO:0000329">
    <property type="term" value="C:fungal-type vacuole membrane"/>
    <property type="evidence" value="ECO:0007669"/>
    <property type="project" value="TreeGrafter"/>
</dbReference>
<dbReference type="GO" id="GO:0000045">
    <property type="term" value="P:autophagosome assembly"/>
    <property type="evidence" value="ECO:0007669"/>
    <property type="project" value="TreeGrafter"/>
</dbReference>
<feature type="repeat" description="ARM" evidence="8">
    <location>
        <begin position="333"/>
        <end position="376"/>
    </location>
</feature>
<evidence type="ECO:0000256" key="3">
    <source>
        <dbReference type="ARBA" id="ARBA00022554"/>
    </source>
</evidence>
<dbReference type="InterPro" id="IPR000225">
    <property type="entry name" value="Armadillo"/>
</dbReference>
<evidence type="ECO:0000256" key="2">
    <source>
        <dbReference type="ARBA" id="ARBA00005462"/>
    </source>
</evidence>
<dbReference type="PANTHER" id="PTHR47249:SF1">
    <property type="entry name" value="VACUOLAR PROTEIN 8"/>
    <property type="match status" value="1"/>
</dbReference>
<dbReference type="AlphaFoldDB" id="A0AAV0BE79"/>
<keyword evidence="3" id="KW-0926">Vacuole</keyword>
<dbReference type="Gene3D" id="1.25.10.10">
    <property type="entry name" value="Leucine-rich Repeat Variant"/>
    <property type="match status" value="2"/>
</dbReference>
<reference evidence="10" key="1">
    <citation type="submission" date="2022-06" db="EMBL/GenBank/DDBJ databases">
        <authorList>
            <consortium name="SYNGENTA / RWTH Aachen University"/>
        </authorList>
    </citation>
    <scope>NUCLEOTIDE SEQUENCE</scope>
</reference>
<organism evidence="10 11">
    <name type="scientific">Phakopsora pachyrhizi</name>
    <name type="common">Asian soybean rust disease fungus</name>
    <dbReference type="NCBI Taxonomy" id="170000"/>
    <lineage>
        <taxon>Eukaryota</taxon>
        <taxon>Fungi</taxon>
        <taxon>Dikarya</taxon>
        <taxon>Basidiomycota</taxon>
        <taxon>Pucciniomycotina</taxon>
        <taxon>Pucciniomycetes</taxon>
        <taxon>Pucciniales</taxon>
        <taxon>Phakopsoraceae</taxon>
        <taxon>Phakopsora</taxon>
    </lineage>
</organism>
<keyword evidence="5 9" id="KW-0472">Membrane</keyword>
<feature type="repeat" description="ARM" evidence="8">
    <location>
        <begin position="251"/>
        <end position="293"/>
    </location>
</feature>
<dbReference type="Proteomes" id="UP001153365">
    <property type="component" value="Unassembled WGS sequence"/>
</dbReference>
<accession>A0AAV0BE79</accession>
<evidence type="ECO:0000256" key="9">
    <source>
        <dbReference type="SAM" id="Phobius"/>
    </source>
</evidence>
<evidence type="ECO:0000256" key="7">
    <source>
        <dbReference type="ARBA" id="ARBA00026209"/>
    </source>
</evidence>
<keyword evidence="9" id="KW-0812">Transmembrane</keyword>
<name>A0AAV0BE79_PHAPC</name>
<protein>
    <recommendedName>
        <fullName evidence="7">Vacuolar protein 8</fullName>
    </recommendedName>
</protein>
<evidence type="ECO:0000256" key="5">
    <source>
        <dbReference type="ARBA" id="ARBA00023136"/>
    </source>
</evidence>
<proteinExistence type="inferred from homology"/>
<keyword evidence="9" id="KW-1133">Transmembrane helix</keyword>
<dbReference type="Pfam" id="PF00514">
    <property type="entry name" value="Arm"/>
    <property type="match status" value="4"/>
</dbReference>
<dbReference type="InterPro" id="IPR011989">
    <property type="entry name" value="ARM-like"/>
</dbReference>
<dbReference type="SMART" id="SM00185">
    <property type="entry name" value="ARM"/>
    <property type="match status" value="6"/>
</dbReference>
<keyword evidence="6" id="KW-0449">Lipoprotein</keyword>
<comment type="similarity">
    <text evidence="2">Belongs to the beta-catenin family.</text>
</comment>
<evidence type="ECO:0000256" key="8">
    <source>
        <dbReference type="PROSITE-ProRule" id="PRU00259"/>
    </source>
</evidence>
<dbReference type="GO" id="GO:0043495">
    <property type="term" value="F:protein-membrane adaptor activity"/>
    <property type="evidence" value="ECO:0007669"/>
    <property type="project" value="InterPro"/>
</dbReference>
<dbReference type="InterPro" id="IPR045156">
    <property type="entry name" value="Vac8"/>
</dbReference>
<dbReference type="PANTHER" id="PTHR47249">
    <property type="entry name" value="VACUOLAR PROTEIN 8"/>
    <property type="match status" value="1"/>
</dbReference>
<dbReference type="EMBL" id="CALTRL010005688">
    <property type="protein sequence ID" value="CAH7684804.1"/>
    <property type="molecule type" value="Genomic_DNA"/>
</dbReference>
<evidence type="ECO:0000256" key="1">
    <source>
        <dbReference type="ARBA" id="ARBA00004592"/>
    </source>
</evidence>
<keyword evidence="4" id="KW-0677">Repeat</keyword>
<keyword evidence="11" id="KW-1185">Reference proteome</keyword>
<evidence type="ECO:0000313" key="11">
    <source>
        <dbReference type="Proteomes" id="UP001153365"/>
    </source>
</evidence>
<evidence type="ECO:0000313" key="10">
    <source>
        <dbReference type="EMBL" id="CAH7684804.1"/>
    </source>
</evidence>
<feature type="transmembrane region" description="Helical" evidence="9">
    <location>
        <begin position="169"/>
        <end position="190"/>
    </location>
</feature>
<evidence type="ECO:0000256" key="4">
    <source>
        <dbReference type="ARBA" id="ARBA00022737"/>
    </source>
</evidence>
<dbReference type="SUPFAM" id="SSF48371">
    <property type="entry name" value="ARM repeat"/>
    <property type="match status" value="1"/>
</dbReference>
<gene>
    <name evidence="10" type="ORF">PPACK8108_LOCUS19230</name>
</gene>
<comment type="subcellular location">
    <subcellularLocation>
        <location evidence="1">Vacuole membrane</location>
        <topology evidence="1">Lipid-anchor</topology>
    </subcellularLocation>
</comment>
<dbReference type="GO" id="GO:0071562">
    <property type="term" value="P:nucleus-vacuole junction assembly"/>
    <property type="evidence" value="ECO:0007669"/>
    <property type="project" value="InterPro"/>
</dbReference>
<feature type="repeat" description="ARM" evidence="8">
    <location>
        <begin position="292"/>
        <end position="334"/>
    </location>
</feature>
<evidence type="ECO:0000256" key="6">
    <source>
        <dbReference type="ARBA" id="ARBA00023288"/>
    </source>
</evidence>
<dbReference type="InterPro" id="IPR016024">
    <property type="entry name" value="ARM-type_fold"/>
</dbReference>
<feature type="repeat" description="ARM" evidence="8">
    <location>
        <begin position="208"/>
        <end position="245"/>
    </location>
</feature>
<comment type="caution">
    <text evidence="10">The sequence shown here is derived from an EMBL/GenBank/DDBJ whole genome shotgun (WGS) entry which is preliminary data.</text>
</comment>